<evidence type="ECO:0000256" key="1">
    <source>
        <dbReference type="SAM" id="Phobius"/>
    </source>
</evidence>
<sequence length="129" mass="14845">MLTGHLRWLFIGLGAGIVSLLIYIYYKYDPLQSAWFPKCPFKTFTGLDCPGCGSQRAIHALLHGDFSAAVRYNALLLPFIPYVLIGTIFQWKQNLTAPMLRWRRILYGEWAIKIVATVILLYFIGRNIY</sequence>
<proteinExistence type="predicted"/>
<dbReference type="STRING" id="1229276.DI53_2055"/>
<reference evidence="3" key="1">
    <citation type="submission" date="2014-04" db="EMBL/GenBank/DDBJ databases">
        <title>Whole-Genome optical mapping and complete genome sequence of Sphingobacterium deserti sp. nov., a new spaces isolated from desert in the west of China.</title>
        <authorList>
            <person name="Teng C."/>
            <person name="Zhou Z."/>
            <person name="Li X."/>
            <person name="Chen M."/>
            <person name="Lin M."/>
            <person name="Wang L."/>
            <person name="Su S."/>
            <person name="Zhang C."/>
            <person name="Zhang W."/>
        </authorList>
    </citation>
    <scope>NUCLEOTIDE SEQUENCE [LARGE SCALE GENOMIC DNA]</scope>
    <source>
        <strain evidence="3">ACCC05744</strain>
    </source>
</reference>
<dbReference type="eggNOG" id="ENOG5032Y7G">
    <property type="taxonomic scope" value="Bacteria"/>
</dbReference>
<feature type="transmembrane region" description="Helical" evidence="1">
    <location>
        <begin position="7"/>
        <end position="26"/>
    </location>
</feature>
<protein>
    <recommendedName>
        <fullName evidence="4">DUF2752 domain-containing protein</fullName>
    </recommendedName>
</protein>
<gene>
    <name evidence="2" type="ORF">DI53_2055</name>
</gene>
<dbReference type="RefSeq" id="WP_037498480.1">
    <property type="nucleotide sequence ID" value="NZ_JJMU01000029.1"/>
</dbReference>
<feature type="transmembrane region" description="Helical" evidence="1">
    <location>
        <begin position="70"/>
        <end position="89"/>
    </location>
</feature>
<keyword evidence="1" id="KW-1133">Transmembrane helix</keyword>
<name>A0A0B8T8H8_9SPHI</name>
<evidence type="ECO:0000313" key="2">
    <source>
        <dbReference type="EMBL" id="KGE14225.1"/>
    </source>
</evidence>
<dbReference type="EMBL" id="JJMU01000029">
    <property type="protein sequence ID" value="KGE14225.1"/>
    <property type="molecule type" value="Genomic_DNA"/>
</dbReference>
<organism evidence="2 3">
    <name type="scientific">Sphingobacterium deserti</name>
    <dbReference type="NCBI Taxonomy" id="1229276"/>
    <lineage>
        <taxon>Bacteria</taxon>
        <taxon>Pseudomonadati</taxon>
        <taxon>Bacteroidota</taxon>
        <taxon>Sphingobacteriia</taxon>
        <taxon>Sphingobacteriales</taxon>
        <taxon>Sphingobacteriaceae</taxon>
        <taxon>Sphingobacterium</taxon>
    </lineage>
</organism>
<dbReference type="OrthoDB" id="9815897at2"/>
<dbReference type="InterPro" id="IPR021215">
    <property type="entry name" value="DUF2752"/>
</dbReference>
<accession>A0A0B8T8H8</accession>
<feature type="transmembrane region" description="Helical" evidence="1">
    <location>
        <begin position="110"/>
        <end position="128"/>
    </location>
</feature>
<evidence type="ECO:0008006" key="4">
    <source>
        <dbReference type="Google" id="ProtNLM"/>
    </source>
</evidence>
<comment type="caution">
    <text evidence="2">The sequence shown here is derived from an EMBL/GenBank/DDBJ whole genome shotgun (WGS) entry which is preliminary data.</text>
</comment>
<keyword evidence="3" id="KW-1185">Reference proteome</keyword>
<dbReference type="AlphaFoldDB" id="A0A0B8T8H8"/>
<dbReference type="Proteomes" id="UP000031802">
    <property type="component" value="Unassembled WGS sequence"/>
</dbReference>
<dbReference type="Pfam" id="PF10825">
    <property type="entry name" value="DUF2752"/>
    <property type="match status" value="1"/>
</dbReference>
<keyword evidence="1" id="KW-0812">Transmembrane</keyword>
<evidence type="ECO:0000313" key="3">
    <source>
        <dbReference type="Proteomes" id="UP000031802"/>
    </source>
</evidence>
<keyword evidence="1" id="KW-0472">Membrane</keyword>
<reference evidence="2 3" key="2">
    <citation type="journal article" date="2015" name="PLoS ONE">
        <title>Whole-Genome Optical Mapping and Finished Genome Sequence of Sphingobacterium deserti sp. nov., a New Species Isolated from the Western Desert of China.</title>
        <authorList>
            <person name="Teng C."/>
            <person name="Zhou Z."/>
            <person name="Molnar I."/>
            <person name="Li X."/>
            <person name="Tang R."/>
            <person name="Chen M."/>
            <person name="Wang L."/>
            <person name="Su S."/>
            <person name="Zhang W."/>
            <person name="Lin M."/>
        </authorList>
    </citation>
    <scope>NUCLEOTIDE SEQUENCE [LARGE SCALE GENOMIC DNA]</scope>
    <source>
        <strain evidence="3">ACCC05744</strain>
    </source>
</reference>